<dbReference type="Proteomes" id="UP000001203">
    <property type="component" value="Chromosome circular"/>
</dbReference>
<dbReference type="CDD" id="cd00293">
    <property type="entry name" value="USP-like"/>
    <property type="match status" value="1"/>
</dbReference>
<accession>B1WTB8</accession>
<feature type="domain" description="UspA" evidence="3">
    <location>
        <begin position="3"/>
        <end position="152"/>
    </location>
</feature>
<dbReference type="AlphaFoldDB" id="B1WTB8"/>
<dbReference type="Gene3D" id="3.40.50.620">
    <property type="entry name" value="HUPs"/>
    <property type="match status" value="1"/>
</dbReference>
<dbReference type="PANTHER" id="PTHR46268:SF8">
    <property type="entry name" value="UNIVERSAL STRESS PROTEIN SLL1388"/>
    <property type="match status" value="1"/>
</dbReference>
<organism evidence="4 5">
    <name type="scientific">Crocosphaera subtropica (strain ATCC 51142 / BH68)</name>
    <name type="common">Cyanothece sp. (strain ATCC 51142)</name>
    <dbReference type="NCBI Taxonomy" id="43989"/>
    <lineage>
        <taxon>Bacteria</taxon>
        <taxon>Bacillati</taxon>
        <taxon>Cyanobacteriota</taxon>
        <taxon>Cyanophyceae</taxon>
        <taxon>Oscillatoriophycideae</taxon>
        <taxon>Chroococcales</taxon>
        <taxon>Aphanothecaceae</taxon>
        <taxon>Crocosphaera</taxon>
        <taxon>Crocosphaera subtropica</taxon>
    </lineage>
</organism>
<evidence type="ECO:0000313" key="4">
    <source>
        <dbReference type="EMBL" id="ACB52040.1"/>
    </source>
</evidence>
<proteinExistence type="inferred from homology"/>
<dbReference type="eggNOG" id="COG0589">
    <property type="taxonomic scope" value="Bacteria"/>
</dbReference>
<evidence type="ECO:0000256" key="1">
    <source>
        <dbReference type="ARBA" id="ARBA00008791"/>
    </source>
</evidence>
<keyword evidence="5" id="KW-1185">Reference proteome</keyword>
<dbReference type="InterPro" id="IPR006016">
    <property type="entry name" value="UspA"/>
</dbReference>
<dbReference type="GO" id="GO:0005737">
    <property type="term" value="C:cytoplasm"/>
    <property type="evidence" value="ECO:0007669"/>
    <property type="project" value="UniProtKB-SubCell"/>
</dbReference>
<dbReference type="STRING" id="43989.cce_2692"/>
<gene>
    <name evidence="4" type="ordered locus">cce_2692</name>
</gene>
<dbReference type="HOGENOM" id="CLU_049301_16_1_3"/>
<sequence length="158" mass="17947">MKYQKILIALDNSPLAKKVFEEGLSIAKYHEAALKLFHCLPIETPSTVPYTSLYEGEFNDFSYLMREQLETQAKEAEKWLKNYAAIADKQGVSIEWDWKIGEPGRWVKETAQDWQADLIVVGRRGLTGVSEMLLGSVSNYIVHHSPCSVLVVQETKVN</sequence>
<name>B1WTB8_CROS5</name>
<dbReference type="PANTHER" id="PTHR46268">
    <property type="entry name" value="STRESS RESPONSE PROTEIN NHAX"/>
    <property type="match status" value="1"/>
</dbReference>
<dbReference type="InterPro" id="IPR006015">
    <property type="entry name" value="Universal_stress_UspA"/>
</dbReference>
<dbReference type="KEGG" id="cyt:cce_2692"/>
<evidence type="ECO:0000256" key="2">
    <source>
        <dbReference type="PIRNR" id="PIRNR006276"/>
    </source>
</evidence>
<comment type="subcellular location">
    <subcellularLocation>
        <location evidence="2">Cytoplasm</location>
    </subcellularLocation>
</comment>
<dbReference type="PRINTS" id="PR01438">
    <property type="entry name" value="UNVRSLSTRESS"/>
</dbReference>
<evidence type="ECO:0000259" key="3">
    <source>
        <dbReference type="Pfam" id="PF00582"/>
    </source>
</evidence>
<dbReference type="InterPro" id="IPR014729">
    <property type="entry name" value="Rossmann-like_a/b/a_fold"/>
</dbReference>
<dbReference type="Pfam" id="PF00582">
    <property type="entry name" value="Usp"/>
    <property type="match status" value="1"/>
</dbReference>
<comment type="similarity">
    <text evidence="1 2">Belongs to the universal stress protein A family.</text>
</comment>
<protein>
    <recommendedName>
        <fullName evidence="2">Universal stress protein</fullName>
    </recommendedName>
</protein>
<evidence type="ECO:0000313" key="5">
    <source>
        <dbReference type="Proteomes" id="UP000001203"/>
    </source>
</evidence>
<keyword evidence="2" id="KW-0963">Cytoplasm</keyword>
<dbReference type="SUPFAM" id="SSF52402">
    <property type="entry name" value="Adenine nucleotide alpha hydrolases-like"/>
    <property type="match status" value="1"/>
</dbReference>
<dbReference type="RefSeq" id="WP_009544619.1">
    <property type="nucleotide sequence ID" value="NC_010546.1"/>
</dbReference>
<reference evidence="4 5" key="1">
    <citation type="journal article" date="2008" name="Proc. Natl. Acad. Sci. U.S.A.">
        <title>The genome of Cyanothece 51142, a unicellular diazotrophic cyanobacterium important in the marine nitrogen cycle.</title>
        <authorList>
            <person name="Welsh E.A."/>
            <person name="Liberton M."/>
            <person name="Stoeckel J."/>
            <person name="Loh T."/>
            <person name="Elvitigala T."/>
            <person name="Wang C."/>
            <person name="Wollam A."/>
            <person name="Fulton R.S."/>
            <person name="Clifton S.W."/>
            <person name="Jacobs J.M."/>
            <person name="Aurora R."/>
            <person name="Ghosh B.K."/>
            <person name="Sherman L.A."/>
            <person name="Smith R.D."/>
            <person name="Wilson R.K."/>
            <person name="Pakrasi H.B."/>
        </authorList>
    </citation>
    <scope>NUCLEOTIDE SEQUENCE [LARGE SCALE GENOMIC DNA]</scope>
    <source>
        <strain evidence="5">ATCC 51142 / BH68</strain>
    </source>
</reference>
<dbReference type="EMBL" id="CP000806">
    <property type="protein sequence ID" value="ACB52040.1"/>
    <property type="molecule type" value="Genomic_DNA"/>
</dbReference>
<dbReference type="OrthoDB" id="516822at2"/>
<dbReference type="PIRSF" id="PIRSF006276">
    <property type="entry name" value="UspA"/>
    <property type="match status" value="1"/>
</dbReference>